<dbReference type="EMBL" id="CP004885">
    <property type="protein sequence ID" value="AGX87401.1"/>
    <property type="molecule type" value="Genomic_DNA"/>
</dbReference>
<dbReference type="Proteomes" id="UP000017184">
    <property type="component" value="Chromosome"/>
</dbReference>
<dbReference type="InterPro" id="IPR047951">
    <property type="entry name" value="Transpos_ISL3"/>
</dbReference>
<organism evidence="4 5">
    <name type="scientific">Candidatus Symbiobacter mobilis CR</name>
    <dbReference type="NCBI Taxonomy" id="946483"/>
    <lineage>
        <taxon>Bacteria</taxon>
        <taxon>Pseudomonadati</taxon>
        <taxon>Pseudomonadota</taxon>
        <taxon>Betaproteobacteria</taxon>
        <taxon>Burkholderiales</taxon>
        <taxon>Comamonadaceae</taxon>
    </lineage>
</organism>
<dbReference type="InterPro" id="IPR029261">
    <property type="entry name" value="Transposase_Znf"/>
</dbReference>
<dbReference type="HOGENOM" id="CLU_041900_2_0_4"/>
<dbReference type="Pfam" id="PF13542">
    <property type="entry name" value="HTH_Tnp_ISL3"/>
    <property type="match status" value="1"/>
</dbReference>
<dbReference type="eggNOG" id="COG3464">
    <property type="taxonomic scope" value="Bacteria"/>
</dbReference>
<dbReference type="STRING" id="946483.Cenrod_1311"/>
<keyword evidence="5" id="KW-1185">Reference proteome</keyword>
<evidence type="ECO:0000313" key="5">
    <source>
        <dbReference type="Proteomes" id="UP000017184"/>
    </source>
</evidence>
<feature type="domain" description="Transposase IS204/IS1001/IS1096/IS1165 DDE" evidence="1">
    <location>
        <begin position="148"/>
        <end position="380"/>
    </location>
</feature>
<proteinExistence type="predicted"/>
<name>U5N7B6_9BURK</name>
<accession>U5N7B6</accession>
<dbReference type="RefSeq" id="WP_022772591.1">
    <property type="nucleotide sequence ID" value="NC_022576.1"/>
</dbReference>
<gene>
    <name evidence="4" type="ORF">Cenrod_1311</name>
</gene>
<feature type="domain" description="Transposase IS204/IS1001/IS1096/IS1165 zinc-finger" evidence="3">
    <location>
        <begin position="33"/>
        <end position="77"/>
    </location>
</feature>
<dbReference type="InterPro" id="IPR002560">
    <property type="entry name" value="Transposase_DDE"/>
</dbReference>
<feature type="domain" description="Transposase IS204/IS1001/IS1096/IS1165 helix-turn-helix" evidence="2">
    <location>
        <begin position="84"/>
        <end position="132"/>
    </location>
</feature>
<dbReference type="InterPro" id="IPR032877">
    <property type="entry name" value="Transposase_HTH"/>
</dbReference>
<evidence type="ECO:0000259" key="1">
    <source>
        <dbReference type="Pfam" id="PF01610"/>
    </source>
</evidence>
<dbReference type="Pfam" id="PF14690">
    <property type="entry name" value="Zn_ribbon_ISL3"/>
    <property type="match status" value="1"/>
</dbReference>
<evidence type="ECO:0000313" key="4">
    <source>
        <dbReference type="EMBL" id="AGX87401.1"/>
    </source>
</evidence>
<dbReference type="NCBIfam" id="NF033550">
    <property type="entry name" value="transpos_ISL3"/>
    <property type="match status" value="1"/>
</dbReference>
<dbReference type="Pfam" id="PF01610">
    <property type="entry name" value="DDE_Tnp_ISL3"/>
    <property type="match status" value="1"/>
</dbReference>
<protein>
    <submittedName>
        <fullName evidence="4">Transposase</fullName>
    </submittedName>
</protein>
<dbReference type="PANTHER" id="PTHR33498">
    <property type="entry name" value="TRANSPOSASE FOR INSERTION SEQUENCE ELEMENT IS1557"/>
    <property type="match status" value="1"/>
</dbReference>
<reference evidence="4 5" key="1">
    <citation type="journal article" date="2013" name="Genome Biol.">
        <title>Genomic analysis reveals key aspects of prokaryotic symbiosis in the phototrophic consortium "Chlorochromatium aggregatum".</title>
        <authorList>
            <person name="Liu Z."/>
            <person name="Muller J."/>
            <person name="Li T."/>
            <person name="Alvey R.M."/>
            <person name="Vogl K."/>
            <person name="Frigaard N.U."/>
            <person name="Rockwell N.C."/>
            <person name="Boyd E.S."/>
            <person name="Tomsho L.P."/>
            <person name="Schuster S.C."/>
            <person name="Henke P."/>
            <person name="Rohde M."/>
            <person name="Overmann J."/>
            <person name="Bryant D.A."/>
        </authorList>
    </citation>
    <scope>NUCLEOTIDE SEQUENCE [LARGE SCALE GENOMIC DNA]</scope>
    <source>
        <strain evidence="4">CR</strain>
    </source>
</reference>
<dbReference type="OrthoDB" id="46712at2"/>
<dbReference type="PATRIC" id="fig|946483.4.peg.1318"/>
<dbReference type="KEGG" id="cbx:Cenrod_1311"/>
<sequence>MFDLLNLPGVTPVDLRSSHKEITIVADVIDGEVPNCPQCQKPLYRHGKRVTTFADTPIQMQPVRLEVSRPRYRCAECAKLLTPELPFLDDRRRATARLVDAVRERCLGQTFHSLADQTGLAVNTIKNIAHDLIAELEATVRYETPVILGIDEVMIAGDYRCVMTNLATNNVFEILEDRTQDVLKPYFKTLKDREKVEWVCTDMWKPFKNSFSAYLPNAKLIIDKFHVVKMASEALEEERKAYQSQLTKDERVQVKKSVRWLLVKRPANLSPNELKALEVVREVMPGLALAYDFKEMFFRIYDDPVKESAMRAFEAWETSLPDKELPLFHSLARTVHNHYEDIFTYWDSPKRITNAYTECLNGLMKMSNRMGRGYSFKIIRAKTMYAKHARKVGSGVRLAATGVNRVSTKGGLETVEYGPHIPTLVELAESGGLD</sequence>
<dbReference type="PANTHER" id="PTHR33498:SF1">
    <property type="entry name" value="TRANSPOSASE FOR INSERTION SEQUENCE ELEMENT IS1557"/>
    <property type="match status" value="1"/>
</dbReference>
<evidence type="ECO:0000259" key="2">
    <source>
        <dbReference type="Pfam" id="PF13542"/>
    </source>
</evidence>
<dbReference type="AlphaFoldDB" id="U5N7B6"/>
<evidence type="ECO:0000259" key="3">
    <source>
        <dbReference type="Pfam" id="PF14690"/>
    </source>
</evidence>